<dbReference type="NCBIfam" id="TIGR00040">
    <property type="entry name" value="yfcE"/>
    <property type="match status" value="1"/>
</dbReference>
<protein>
    <recommendedName>
        <fullName evidence="2">Phosphoesterase</fullName>
        <ecNumber evidence="2">3.1.4.-</ecNumber>
    </recommendedName>
</protein>
<dbReference type="Gene3D" id="3.60.21.10">
    <property type="match status" value="1"/>
</dbReference>
<keyword evidence="2" id="KW-0479">Metal-binding</keyword>
<feature type="domain" description="Calcineurin-like phosphoesterase" evidence="3">
    <location>
        <begin position="1"/>
        <end position="142"/>
    </location>
</feature>
<dbReference type="GO" id="GO:0046872">
    <property type="term" value="F:metal ion binding"/>
    <property type="evidence" value="ECO:0007669"/>
    <property type="project" value="UniProtKB-KW"/>
</dbReference>
<dbReference type="PANTHER" id="PTHR11124">
    <property type="entry name" value="VACUOLAR SORTING PROTEIN VPS29"/>
    <property type="match status" value="1"/>
</dbReference>
<comment type="caution">
    <text evidence="4">The sequence shown here is derived from an EMBL/GenBank/DDBJ whole genome shotgun (WGS) entry which is preliminary data.</text>
</comment>
<dbReference type="EMBL" id="NFLB01000001">
    <property type="protein sequence ID" value="OUQ06470.1"/>
    <property type="molecule type" value="Genomic_DNA"/>
</dbReference>
<dbReference type="EC" id="3.1.4.-" evidence="2"/>
<accession>A0A1Y4QN32</accession>
<name>A0A1Y4QN32_9FIRM</name>
<dbReference type="InterPro" id="IPR024654">
    <property type="entry name" value="Calcineurin-like_PHP_lpxH"/>
</dbReference>
<dbReference type="InterPro" id="IPR041802">
    <property type="entry name" value="MPP_YfcE"/>
</dbReference>
<dbReference type="Pfam" id="PF12850">
    <property type="entry name" value="Metallophos_2"/>
    <property type="match status" value="1"/>
</dbReference>
<dbReference type="InterPro" id="IPR000979">
    <property type="entry name" value="Phosphodiesterase_MJ0936/Vps29"/>
</dbReference>
<evidence type="ECO:0000256" key="1">
    <source>
        <dbReference type="ARBA" id="ARBA00008950"/>
    </source>
</evidence>
<proteinExistence type="inferred from homology"/>
<sequence>MKVMILSDSHHISKTDLLTLLKNNHVDYYIHCGDIYKSFDKITLPNFYLVKGNNDYNTKIPDELLISIDNQLFFVTHGHRYTFKQLITIAKQKKANVVCFGHSHQPLSLLIDDMIVINPGSICLPRGHYHFPTYCIYDTKNKKVTFYNIKTHQPCNPFNN</sequence>
<gene>
    <name evidence="4" type="ORF">B5E91_00665</name>
</gene>
<dbReference type="GO" id="GO:0016787">
    <property type="term" value="F:hydrolase activity"/>
    <property type="evidence" value="ECO:0007669"/>
    <property type="project" value="UniProtKB-UniRule"/>
</dbReference>
<comment type="similarity">
    <text evidence="1 2">Belongs to the metallophosphoesterase superfamily. YfcE family.</text>
</comment>
<evidence type="ECO:0000313" key="4">
    <source>
        <dbReference type="EMBL" id="OUQ06470.1"/>
    </source>
</evidence>
<organism evidence="4 5">
    <name type="scientific">Thomasclavelia spiroformis</name>
    <dbReference type="NCBI Taxonomy" id="29348"/>
    <lineage>
        <taxon>Bacteria</taxon>
        <taxon>Bacillati</taxon>
        <taxon>Bacillota</taxon>
        <taxon>Erysipelotrichia</taxon>
        <taxon>Erysipelotrichales</taxon>
        <taxon>Coprobacillaceae</taxon>
        <taxon>Thomasclavelia</taxon>
    </lineage>
</organism>
<evidence type="ECO:0000256" key="2">
    <source>
        <dbReference type="RuleBase" id="RU362039"/>
    </source>
</evidence>
<evidence type="ECO:0000259" key="3">
    <source>
        <dbReference type="Pfam" id="PF12850"/>
    </source>
</evidence>
<dbReference type="AlphaFoldDB" id="A0A1Y4QN32"/>
<dbReference type="InterPro" id="IPR029052">
    <property type="entry name" value="Metallo-depent_PP-like"/>
</dbReference>
<dbReference type="RefSeq" id="WP_087253821.1">
    <property type="nucleotide sequence ID" value="NZ_CAJKXS010000004.1"/>
</dbReference>
<reference evidence="5" key="1">
    <citation type="submission" date="2017-04" db="EMBL/GenBank/DDBJ databases">
        <title>Function of individual gut microbiota members based on whole genome sequencing of pure cultures obtained from chicken caecum.</title>
        <authorList>
            <person name="Medvecky M."/>
            <person name="Cejkova D."/>
            <person name="Polansky O."/>
            <person name="Karasova D."/>
            <person name="Kubasova T."/>
            <person name="Cizek A."/>
            <person name="Rychlik I."/>
        </authorList>
    </citation>
    <scope>NUCLEOTIDE SEQUENCE [LARGE SCALE GENOMIC DNA]</scope>
    <source>
        <strain evidence="5">An149</strain>
    </source>
</reference>
<dbReference type="SUPFAM" id="SSF56300">
    <property type="entry name" value="Metallo-dependent phosphatases"/>
    <property type="match status" value="1"/>
</dbReference>
<comment type="cofactor">
    <cofactor evidence="2">
        <name>a divalent metal cation</name>
        <dbReference type="ChEBI" id="CHEBI:60240"/>
    </cofactor>
</comment>
<dbReference type="CDD" id="cd00841">
    <property type="entry name" value="MPP_YfcE"/>
    <property type="match status" value="1"/>
</dbReference>
<dbReference type="Proteomes" id="UP000196258">
    <property type="component" value="Unassembled WGS sequence"/>
</dbReference>
<evidence type="ECO:0000313" key="5">
    <source>
        <dbReference type="Proteomes" id="UP000196258"/>
    </source>
</evidence>